<keyword evidence="8" id="KW-1185">Reference proteome</keyword>
<feature type="compositionally biased region" description="Low complexity" evidence="5">
    <location>
        <begin position="327"/>
        <end position="340"/>
    </location>
</feature>
<feature type="region of interest" description="Disordered" evidence="5">
    <location>
        <begin position="604"/>
        <end position="631"/>
    </location>
</feature>
<proteinExistence type="predicted"/>
<organism evidence="7 8">
    <name type="scientific">Ideonella oryzae</name>
    <dbReference type="NCBI Taxonomy" id="2937441"/>
    <lineage>
        <taxon>Bacteria</taxon>
        <taxon>Pseudomonadati</taxon>
        <taxon>Pseudomonadota</taxon>
        <taxon>Betaproteobacteria</taxon>
        <taxon>Burkholderiales</taxon>
        <taxon>Sphaerotilaceae</taxon>
        <taxon>Ideonella</taxon>
    </lineage>
</organism>
<evidence type="ECO:0000313" key="8">
    <source>
        <dbReference type="Proteomes" id="UP001204851"/>
    </source>
</evidence>
<evidence type="ECO:0000256" key="5">
    <source>
        <dbReference type="SAM" id="MobiDB-lite"/>
    </source>
</evidence>
<dbReference type="Gene3D" id="1.10.10.60">
    <property type="entry name" value="Homeodomain-like"/>
    <property type="match status" value="1"/>
</dbReference>
<gene>
    <name evidence="7" type="ORF">M0L44_21180</name>
</gene>
<dbReference type="PROSITE" id="PS00675">
    <property type="entry name" value="SIGMA54_INTERACT_1"/>
    <property type="match status" value="1"/>
</dbReference>
<accession>A0ABT1BSK4</accession>
<feature type="compositionally biased region" description="Pro residues" evidence="5">
    <location>
        <begin position="606"/>
        <end position="616"/>
    </location>
</feature>
<dbReference type="PRINTS" id="PR01590">
    <property type="entry name" value="HTHFIS"/>
</dbReference>
<evidence type="ECO:0000313" key="7">
    <source>
        <dbReference type="EMBL" id="MCO5979220.1"/>
    </source>
</evidence>
<sequence>MNARSYASHVQEIESFGLGLNRGTPARDAAVLRSWQRCIERHRLDPAATCEAYIVPEGQLRVHREESEPLIRIARSGLERLYQQLAGLQYVLLLADRHGITVDFLGHEGDADALRRAGLYLGSDWREDRAGTCAVGACLEGGEALIIHQSDHFDYTHTPLSCTAAPIYDHRGELAAVLDLSLLRSPESRSSQSLALHLVTSTARRIELAHLMERSRSDWVLRLSRSPDFLDVDPDAALTLDGAGRVRGMTQAAARILAQAIGLPWAERRDLLGLPLERFFELDVDGLPSLLRHRLAQDRIVRARDGSILFAHAIEPQRGSATPVRDATPAPSATTTATTTPVPQALRALSAGDAHLDALLHKAARLAPQRLPVMIQGETGAGKEYLARALHAASGRPGPFVAINCAAIPETLLESELFGYLPGTYTGGASRGKTGLVEAAHRGTLFLDEIGDMPLHLQAKLLRVLSESEITPLGARQPKPLDLRVISATHRPLTVLVDQGLFRQDLLFRLNAAQLSLPPLRQRQDLDALIDRLAEAQRPGLRPTPEARALLRTHGWPGNLRELHNALCHAAALSEGPCFGPEHLPETVLEASAGLPQTVATMLPRLPAPPLEPPPHVSDATDPEDPAGPADPAMALERLLQRCQGNVSEAARLLGVSRSTIHRRIQRLALGERRVRWSPADRRD</sequence>
<keyword evidence="3" id="KW-0805">Transcription regulation</keyword>
<keyword evidence="2" id="KW-0067">ATP-binding</keyword>
<dbReference type="InterPro" id="IPR002078">
    <property type="entry name" value="Sigma_54_int"/>
</dbReference>
<dbReference type="SUPFAM" id="SSF46689">
    <property type="entry name" value="Homeodomain-like"/>
    <property type="match status" value="1"/>
</dbReference>
<dbReference type="Pfam" id="PF25601">
    <property type="entry name" value="AAA_lid_14"/>
    <property type="match status" value="1"/>
</dbReference>
<keyword evidence="1" id="KW-0547">Nucleotide-binding</keyword>
<evidence type="ECO:0000256" key="2">
    <source>
        <dbReference type="ARBA" id="ARBA00022840"/>
    </source>
</evidence>
<feature type="domain" description="Sigma-54 factor interaction" evidence="6">
    <location>
        <begin position="349"/>
        <end position="572"/>
    </location>
</feature>
<dbReference type="InterPro" id="IPR009057">
    <property type="entry name" value="Homeodomain-like_sf"/>
</dbReference>
<dbReference type="PANTHER" id="PTHR32071">
    <property type="entry name" value="TRANSCRIPTIONAL REGULATORY PROTEIN"/>
    <property type="match status" value="1"/>
</dbReference>
<dbReference type="Pfam" id="PF02954">
    <property type="entry name" value="HTH_8"/>
    <property type="match status" value="1"/>
</dbReference>
<dbReference type="InterPro" id="IPR025662">
    <property type="entry name" value="Sigma_54_int_dom_ATP-bd_1"/>
</dbReference>
<dbReference type="SUPFAM" id="SSF55781">
    <property type="entry name" value="GAF domain-like"/>
    <property type="match status" value="1"/>
</dbReference>
<dbReference type="CDD" id="cd00009">
    <property type="entry name" value="AAA"/>
    <property type="match status" value="1"/>
</dbReference>
<protein>
    <submittedName>
        <fullName evidence="7">Sigma-54-dependent Fis family transcriptional regulator</fullName>
    </submittedName>
</protein>
<dbReference type="EMBL" id="JAMXMC010000018">
    <property type="protein sequence ID" value="MCO5979220.1"/>
    <property type="molecule type" value="Genomic_DNA"/>
</dbReference>
<dbReference type="Proteomes" id="UP001204851">
    <property type="component" value="Unassembled WGS sequence"/>
</dbReference>
<evidence type="ECO:0000259" key="6">
    <source>
        <dbReference type="PROSITE" id="PS50045"/>
    </source>
</evidence>
<dbReference type="RefSeq" id="WP_252772170.1">
    <property type="nucleotide sequence ID" value="NZ_JAMXMC010000018.1"/>
</dbReference>
<feature type="region of interest" description="Disordered" evidence="5">
    <location>
        <begin position="320"/>
        <end position="340"/>
    </location>
</feature>
<dbReference type="Pfam" id="PF00158">
    <property type="entry name" value="Sigma54_activat"/>
    <property type="match status" value="1"/>
</dbReference>
<dbReference type="InterPro" id="IPR025944">
    <property type="entry name" value="Sigma_54_int_dom_CS"/>
</dbReference>
<name>A0ABT1BSK4_9BURK</name>
<dbReference type="InterPro" id="IPR058031">
    <property type="entry name" value="AAA_lid_NorR"/>
</dbReference>
<dbReference type="PROSITE" id="PS50045">
    <property type="entry name" value="SIGMA54_INTERACT_4"/>
    <property type="match status" value="1"/>
</dbReference>
<dbReference type="InterPro" id="IPR029016">
    <property type="entry name" value="GAF-like_dom_sf"/>
</dbReference>
<dbReference type="PANTHER" id="PTHR32071:SF77">
    <property type="entry name" value="TRANSCRIPTIONAL REGULATORY PROTEIN"/>
    <property type="match status" value="1"/>
</dbReference>
<comment type="caution">
    <text evidence="7">The sequence shown here is derived from an EMBL/GenBank/DDBJ whole genome shotgun (WGS) entry which is preliminary data.</text>
</comment>
<dbReference type="Gene3D" id="1.10.8.60">
    <property type="match status" value="1"/>
</dbReference>
<dbReference type="SUPFAM" id="SSF52540">
    <property type="entry name" value="P-loop containing nucleoside triphosphate hydrolases"/>
    <property type="match status" value="1"/>
</dbReference>
<dbReference type="PROSITE" id="PS00688">
    <property type="entry name" value="SIGMA54_INTERACT_3"/>
    <property type="match status" value="1"/>
</dbReference>
<evidence type="ECO:0000256" key="3">
    <source>
        <dbReference type="ARBA" id="ARBA00023015"/>
    </source>
</evidence>
<evidence type="ECO:0000256" key="1">
    <source>
        <dbReference type="ARBA" id="ARBA00022741"/>
    </source>
</evidence>
<dbReference type="InterPro" id="IPR027417">
    <property type="entry name" value="P-loop_NTPase"/>
</dbReference>
<dbReference type="InterPro" id="IPR002197">
    <property type="entry name" value="HTH_Fis"/>
</dbReference>
<dbReference type="Gene3D" id="3.40.50.300">
    <property type="entry name" value="P-loop containing nucleotide triphosphate hydrolases"/>
    <property type="match status" value="1"/>
</dbReference>
<keyword evidence="4" id="KW-0804">Transcription</keyword>
<dbReference type="SMART" id="SM00382">
    <property type="entry name" value="AAA"/>
    <property type="match status" value="1"/>
</dbReference>
<evidence type="ECO:0000256" key="4">
    <source>
        <dbReference type="ARBA" id="ARBA00023163"/>
    </source>
</evidence>
<dbReference type="InterPro" id="IPR003593">
    <property type="entry name" value="AAA+_ATPase"/>
</dbReference>
<dbReference type="Gene3D" id="3.30.450.40">
    <property type="match status" value="1"/>
</dbReference>
<reference evidence="7 8" key="1">
    <citation type="submission" date="2022-06" db="EMBL/GenBank/DDBJ databases">
        <title>Ideonella sp. NS12-5 Genome sequencing and assembly.</title>
        <authorList>
            <person name="Jung Y."/>
        </authorList>
    </citation>
    <scope>NUCLEOTIDE SEQUENCE [LARGE SCALE GENOMIC DNA]</scope>
    <source>
        <strain evidence="7 8">NS12-5</strain>
    </source>
</reference>